<proteinExistence type="predicted"/>
<sequence length="430" mass="49507">MPNIPLDLLYTISSTVTDPEDLKALSIVARDFVAPAQTFLFRRTTFTVYRGGRTLQAFSSFLQQPSSPIASYVHALYLRGGWTSNNRQVRIKQEDVHQIIRALLALIDLTLDQFEWLPSPTSDLPLYTHDQLKSISIRDIHASSWHESPLEVLRFARRWERIHILDLQHRIILPHIRRAPFAARIVIIDHCPFFVNSADQVSTREPSVVNIESLVMQDTVSSQASLLKQLLAGSVQTLQRLSIELCPARRMAPLSVWKDAFNFLMKCINLRYIRITVPLEQRWTSTTSGSHQTLGLHLEVLLEILAAVPHNTLVCEITLDMPLYVSTPQARRLLRRIPWHQIQICLRSLSQLQAVVIRVNDMFLPASIQWTKEDTIDVRRNLSILPQSKGQLEDTVMHFYKTEKGLEQAQDICKKAYNQFSHDNFYFDLI</sequence>
<organism evidence="1 2">
    <name type="scientific">Phlebia brevispora</name>
    <dbReference type="NCBI Taxonomy" id="194682"/>
    <lineage>
        <taxon>Eukaryota</taxon>
        <taxon>Fungi</taxon>
        <taxon>Dikarya</taxon>
        <taxon>Basidiomycota</taxon>
        <taxon>Agaricomycotina</taxon>
        <taxon>Agaricomycetes</taxon>
        <taxon>Polyporales</taxon>
        <taxon>Meruliaceae</taxon>
        <taxon>Phlebia</taxon>
    </lineage>
</organism>
<evidence type="ECO:0000313" key="2">
    <source>
        <dbReference type="Proteomes" id="UP001148662"/>
    </source>
</evidence>
<dbReference type="EMBL" id="JANHOG010000001">
    <property type="protein sequence ID" value="KAJ3559972.1"/>
    <property type="molecule type" value="Genomic_DNA"/>
</dbReference>
<keyword evidence="2" id="KW-1185">Reference proteome</keyword>
<evidence type="ECO:0000313" key="1">
    <source>
        <dbReference type="EMBL" id="KAJ3559972.1"/>
    </source>
</evidence>
<dbReference type="Proteomes" id="UP001148662">
    <property type="component" value="Unassembled WGS sequence"/>
</dbReference>
<accession>A0ACC1TFJ7</accession>
<comment type="caution">
    <text evidence="1">The sequence shown here is derived from an EMBL/GenBank/DDBJ whole genome shotgun (WGS) entry which is preliminary data.</text>
</comment>
<name>A0ACC1TFJ7_9APHY</name>
<gene>
    <name evidence="1" type="ORF">NM688_g16</name>
</gene>
<protein>
    <submittedName>
        <fullName evidence="1">Uncharacterized protein</fullName>
    </submittedName>
</protein>
<reference evidence="1" key="1">
    <citation type="submission" date="2022-07" db="EMBL/GenBank/DDBJ databases">
        <title>Genome Sequence of Phlebia brevispora.</title>
        <authorList>
            <person name="Buettner E."/>
        </authorList>
    </citation>
    <scope>NUCLEOTIDE SEQUENCE</scope>
    <source>
        <strain evidence="1">MPL23</strain>
    </source>
</reference>